<dbReference type="Gene3D" id="3.30.360.10">
    <property type="entry name" value="Dihydrodipicolinate Reductase, domain 2"/>
    <property type="match status" value="1"/>
</dbReference>
<dbReference type="GO" id="GO:0009088">
    <property type="term" value="P:threonine biosynthetic process"/>
    <property type="evidence" value="ECO:0007669"/>
    <property type="project" value="UniProtKB-UniRule"/>
</dbReference>
<feature type="binding site" evidence="15">
    <location>
        <position position="306"/>
    </location>
    <ligand>
        <name>NADP(+)</name>
        <dbReference type="ChEBI" id="CHEBI:58349"/>
    </ligand>
</feature>
<comment type="subunit">
    <text evidence="5 15">Homodimer.</text>
</comment>
<dbReference type="Gene3D" id="3.40.50.720">
    <property type="entry name" value="NAD(P)-binding Rossmann-like Domain"/>
    <property type="match status" value="1"/>
</dbReference>
<dbReference type="OrthoDB" id="9805684at2"/>
<comment type="pathway">
    <text evidence="2 15">Amino-acid biosynthesis; L-lysine biosynthesis via DAP pathway; (S)-tetrahydrodipicolinate from L-aspartate: step 2/4.</text>
</comment>
<dbReference type="Proteomes" id="UP000243297">
    <property type="component" value="Unassembled WGS sequence"/>
</dbReference>
<dbReference type="RefSeq" id="WP_078711244.1">
    <property type="nucleotide sequence ID" value="NZ_FUWY01000002.1"/>
</dbReference>
<feature type="binding site" evidence="15">
    <location>
        <begin position="9"/>
        <end position="12"/>
    </location>
    <ligand>
        <name>NADP(+)</name>
        <dbReference type="ChEBI" id="CHEBI:58349"/>
    </ligand>
</feature>
<dbReference type="CDD" id="cd02316">
    <property type="entry name" value="VcASADH2_like_N"/>
    <property type="match status" value="1"/>
</dbReference>
<keyword evidence="13 15" id="KW-0486">Methionine biosynthesis</keyword>
<feature type="binding site" evidence="15">
    <location>
        <position position="232"/>
    </location>
    <ligand>
        <name>substrate</name>
    </ligand>
</feature>
<evidence type="ECO:0000256" key="11">
    <source>
        <dbReference type="ARBA" id="ARBA00023002"/>
    </source>
</evidence>
<dbReference type="GO" id="GO:0004073">
    <property type="term" value="F:aspartate-semialdehyde dehydrogenase activity"/>
    <property type="evidence" value="ECO:0007669"/>
    <property type="project" value="UniProtKB-UniRule"/>
</dbReference>
<feature type="active site" description="Acyl-thioester intermediate" evidence="15 16">
    <location>
        <position position="126"/>
    </location>
</feature>
<evidence type="ECO:0000256" key="16">
    <source>
        <dbReference type="PIRSR" id="PIRSR000148-1"/>
    </source>
</evidence>
<accession>A0A1T4LAT0</accession>
<dbReference type="EMBL" id="FUWY01000002">
    <property type="protein sequence ID" value="SJZ51750.1"/>
    <property type="molecule type" value="Genomic_DNA"/>
</dbReference>
<dbReference type="UniPathway" id="UPA00051">
    <property type="reaction ID" value="UER00464"/>
</dbReference>
<gene>
    <name evidence="15" type="primary">asd</name>
    <name evidence="18" type="ORF">SAMN02745191_0812</name>
</gene>
<organism evidence="18 19">
    <name type="scientific">Anaerorhabdus furcosa</name>
    <dbReference type="NCBI Taxonomy" id="118967"/>
    <lineage>
        <taxon>Bacteria</taxon>
        <taxon>Bacillati</taxon>
        <taxon>Bacillota</taxon>
        <taxon>Erysipelotrichia</taxon>
        <taxon>Erysipelotrichales</taxon>
        <taxon>Erysipelotrichaceae</taxon>
        <taxon>Anaerorhabdus</taxon>
    </lineage>
</organism>
<dbReference type="GO" id="GO:0050661">
    <property type="term" value="F:NADP binding"/>
    <property type="evidence" value="ECO:0007669"/>
    <property type="project" value="UniProtKB-UniRule"/>
</dbReference>
<dbReference type="CDD" id="cd18131">
    <property type="entry name" value="ASADH_C_bac_euk_like"/>
    <property type="match status" value="1"/>
</dbReference>
<feature type="binding site" evidence="15">
    <location>
        <begin position="156"/>
        <end position="157"/>
    </location>
    <ligand>
        <name>NADP(+)</name>
        <dbReference type="ChEBI" id="CHEBI:58349"/>
    </ligand>
</feature>
<comment type="similarity">
    <text evidence="4 15">Belongs to the aspartate-semialdehyde dehydrogenase family.</text>
</comment>
<dbReference type="GO" id="GO:0009089">
    <property type="term" value="P:lysine biosynthetic process via diaminopimelate"/>
    <property type="evidence" value="ECO:0007669"/>
    <property type="project" value="UniProtKB-UniRule"/>
</dbReference>
<dbReference type="GO" id="GO:0019877">
    <property type="term" value="P:diaminopimelate biosynthetic process"/>
    <property type="evidence" value="ECO:0007669"/>
    <property type="project" value="UniProtKB-UniRule"/>
</dbReference>
<evidence type="ECO:0000256" key="8">
    <source>
        <dbReference type="ARBA" id="ARBA00022697"/>
    </source>
</evidence>
<keyword evidence="19" id="KW-1185">Reference proteome</keyword>
<feature type="binding site" evidence="15">
    <location>
        <position position="97"/>
    </location>
    <ligand>
        <name>phosphate</name>
        <dbReference type="ChEBI" id="CHEBI:43474"/>
    </ligand>
</feature>
<evidence type="ECO:0000256" key="2">
    <source>
        <dbReference type="ARBA" id="ARBA00005076"/>
    </source>
</evidence>
<reference evidence="19" key="1">
    <citation type="submission" date="2017-02" db="EMBL/GenBank/DDBJ databases">
        <authorList>
            <person name="Varghese N."/>
            <person name="Submissions S."/>
        </authorList>
    </citation>
    <scope>NUCLEOTIDE SEQUENCE [LARGE SCALE GENOMIC DNA]</scope>
    <source>
        <strain evidence="19">ATCC 25662</strain>
    </source>
</reference>
<feature type="binding site" evidence="15">
    <location>
        <begin position="37"/>
        <end position="38"/>
    </location>
    <ligand>
        <name>NADP(+)</name>
        <dbReference type="ChEBI" id="CHEBI:58349"/>
    </ligand>
</feature>
<evidence type="ECO:0000313" key="18">
    <source>
        <dbReference type="EMBL" id="SJZ51750.1"/>
    </source>
</evidence>
<keyword evidence="9 15" id="KW-0521">NADP</keyword>
<sequence length="329" mass="36259">MKIGILGCTGAVGQQMMRVLEERKLDIEELRLFASERSVGKTFEFNGKIIEVENMTNKNFDGLDYVLGALEADLSKEIAQVVVDAGAVYIDNSSAFRMNENVPLVVPEVNPEDCFKHSGIIANPNCSTIISMVAMNGINKCSKIEKIIASTYQAVSGAGVKGMQELNAQIRALAQGQVVLPEVFTKQIAYNCIPQIGSYDKNGYTSEEMKMQNEGRKILHNDKLLVNCTCVRVPVIRSHSISITCITEEKVELEQIKKSLQETKGIVLENEPTPLEVSNQDLVYVGRLRNDLVFENGISLWCVGDQIRKGAATNAIQIIEVLESGIQTD</sequence>
<dbReference type="PROSITE" id="PS01103">
    <property type="entry name" value="ASD"/>
    <property type="match status" value="1"/>
</dbReference>
<dbReference type="InterPro" id="IPR000319">
    <property type="entry name" value="Asp-semialdehyde_DH_CS"/>
</dbReference>
<protein>
    <recommendedName>
        <fullName evidence="6 15">Aspartate-semialdehyde dehydrogenase</fullName>
        <shortName evidence="15">ASA dehydrogenase</shortName>
        <shortName evidence="15">ASADH</shortName>
        <ecNumber evidence="6 15">1.2.1.11</ecNumber>
    </recommendedName>
    <alternativeName>
        <fullName evidence="15">Aspartate-beta-semialdehyde dehydrogenase</fullName>
    </alternativeName>
</protein>
<evidence type="ECO:0000256" key="5">
    <source>
        <dbReference type="ARBA" id="ARBA00011738"/>
    </source>
</evidence>
<dbReference type="GO" id="GO:0009097">
    <property type="term" value="P:isoleucine biosynthetic process"/>
    <property type="evidence" value="ECO:0007669"/>
    <property type="project" value="UniProtKB-UniRule"/>
</dbReference>
<dbReference type="InterPro" id="IPR012080">
    <property type="entry name" value="Asp_semialdehyde_DH"/>
</dbReference>
<keyword evidence="11 15" id="KW-0560">Oxidoreductase</keyword>
<comment type="pathway">
    <text evidence="3 15">Amino-acid biosynthesis; L-threonine biosynthesis; L-threonine from L-aspartate: step 2/5.</text>
</comment>
<comment type="pathway">
    <text evidence="1 15">Amino-acid biosynthesis; L-methionine biosynthesis via de novo pathway; L-homoserine from L-aspartate: step 2/3.</text>
</comment>
<dbReference type="UniPathway" id="UPA00034">
    <property type="reaction ID" value="UER00016"/>
</dbReference>
<dbReference type="EC" id="1.2.1.11" evidence="6 15"/>
<dbReference type="SUPFAM" id="SSF55347">
    <property type="entry name" value="Glyceraldehyde-3-phosphate dehydrogenase-like, C-terminal domain"/>
    <property type="match status" value="1"/>
</dbReference>
<proteinExistence type="inferred from homology"/>
<dbReference type="InterPro" id="IPR036291">
    <property type="entry name" value="NAD(P)-bd_dom_sf"/>
</dbReference>
<dbReference type="SUPFAM" id="SSF51735">
    <property type="entry name" value="NAD(P)-binding Rossmann-fold domains"/>
    <property type="match status" value="1"/>
</dbReference>
<evidence type="ECO:0000256" key="10">
    <source>
        <dbReference type="ARBA" id="ARBA00022915"/>
    </source>
</evidence>
<dbReference type="NCBIfam" id="NF011456">
    <property type="entry name" value="PRK14874.1"/>
    <property type="match status" value="1"/>
</dbReference>
<dbReference type="PIRSF" id="PIRSF000148">
    <property type="entry name" value="ASA_dh"/>
    <property type="match status" value="1"/>
</dbReference>
<keyword evidence="12 15" id="KW-0457">Lysine biosynthesis</keyword>
<dbReference type="GO" id="GO:0051287">
    <property type="term" value="F:NAD binding"/>
    <property type="evidence" value="ECO:0007669"/>
    <property type="project" value="InterPro"/>
</dbReference>
<evidence type="ECO:0000256" key="6">
    <source>
        <dbReference type="ARBA" id="ARBA00013120"/>
    </source>
</evidence>
<evidence type="ECO:0000256" key="13">
    <source>
        <dbReference type="ARBA" id="ARBA00023167"/>
    </source>
</evidence>
<dbReference type="AlphaFoldDB" id="A0A1T4LAT0"/>
<dbReference type="GO" id="GO:0046983">
    <property type="term" value="F:protein dimerization activity"/>
    <property type="evidence" value="ECO:0007669"/>
    <property type="project" value="InterPro"/>
</dbReference>
<evidence type="ECO:0000256" key="4">
    <source>
        <dbReference type="ARBA" id="ARBA00010584"/>
    </source>
</evidence>
<keyword evidence="7 15" id="KW-0028">Amino-acid biosynthesis</keyword>
<name>A0A1T4LAT0_9FIRM</name>
<keyword evidence="10 15" id="KW-0220">Diaminopimelate biosynthesis</keyword>
<evidence type="ECO:0000256" key="12">
    <source>
        <dbReference type="ARBA" id="ARBA00023154"/>
    </source>
</evidence>
<feature type="active site" description="Proton acceptor" evidence="15 16">
    <location>
        <position position="239"/>
    </location>
</feature>
<feature type="binding site" evidence="15">
    <location>
        <position position="153"/>
    </location>
    <ligand>
        <name>substrate</name>
    </ligand>
</feature>
<dbReference type="NCBIfam" id="TIGR01296">
    <property type="entry name" value="asd_B"/>
    <property type="match status" value="1"/>
</dbReference>
<evidence type="ECO:0000256" key="1">
    <source>
        <dbReference type="ARBA" id="ARBA00005021"/>
    </source>
</evidence>
<evidence type="ECO:0000259" key="17">
    <source>
        <dbReference type="SMART" id="SM00859"/>
    </source>
</evidence>
<comment type="function">
    <text evidence="15">Catalyzes the NADPH-dependent formation of L-aspartate-semialdehyde (L-ASA) by the reductive dephosphorylation of L-aspartyl-4-phosphate.</text>
</comment>
<evidence type="ECO:0000313" key="19">
    <source>
        <dbReference type="Proteomes" id="UP000243297"/>
    </source>
</evidence>
<dbReference type="InterPro" id="IPR005986">
    <property type="entry name" value="Asp_semialdehyde_DH_beta"/>
</dbReference>
<evidence type="ECO:0000256" key="3">
    <source>
        <dbReference type="ARBA" id="ARBA00005097"/>
    </source>
</evidence>
<dbReference type="PANTHER" id="PTHR46278:SF2">
    <property type="entry name" value="ASPARTATE-SEMIALDEHYDE DEHYDROGENASE"/>
    <property type="match status" value="1"/>
</dbReference>
<dbReference type="UniPathway" id="UPA00050">
    <property type="reaction ID" value="UER00463"/>
</dbReference>
<dbReference type="InterPro" id="IPR000534">
    <property type="entry name" value="Semialdehyde_DH_NAD-bd"/>
</dbReference>
<evidence type="ECO:0000256" key="7">
    <source>
        <dbReference type="ARBA" id="ARBA00022605"/>
    </source>
</evidence>
<dbReference type="HAMAP" id="MF_02121">
    <property type="entry name" value="ASADH"/>
    <property type="match status" value="1"/>
</dbReference>
<evidence type="ECO:0000256" key="9">
    <source>
        <dbReference type="ARBA" id="ARBA00022857"/>
    </source>
</evidence>
<keyword evidence="8 15" id="KW-0791">Threonine biosynthesis</keyword>
<dbReference type="PANTHER" id="PTHR46278">
    <property type="entry name" value="DEHYDROGENASE, PUTATIVE-RELATED"/>
    <property type="match status" value="1"/>
</dbReference>
<dbReference type="Pfam" id="PF01118">
    <property type="entry name" value="Semialdhyde_dh"/>
    <property type="match status" value="1"/>
</dbReference>
<dbReference type="SMART" id="SM00859">
    <property type="entry name" value="Semialdhyde_dh"/>
    <property type="match status" value="1"/>
</dbReference>
<evidence type="ECO:0000256" key="14">
    <source>
        <dbReference type="ARBA" id="ARBA00047891"/>
    </source>
</evidence>
<evidence type="ECO:0000256" key="15">
    <source>
        <dbReference type="HAMAP-Rule" id="MF_02121"/>
    </source>
</evidence>
<comment type="catalytic activity">
    <reaction evidence="14 15">
        <text>L-aspartate 4-semialdehyde + phosphate + NADP(+) = 4-phospho-L-aspartate + NADPH + H(+)</text>
        <dbReference type="Rhea" id="RHEA:24284"/>
        <dbReference type="ChEBI" id="CHEBI:15378"/>
        <dbReference type="ChEBI" id="CHEBI:43474"/>
        <dbReference type="ChEBI" id="CHEBI:57535"/>
        <dbReference type="ChEBI" id="CHEBI:57783"/>
        <dbReference type="ChEBI" id="CHEBI:58349"/>
        <dbReference type="ChEBI" id="CHEBI:537519"/>
        <dbReference type="EC" id="1.2.1.11"/>
    </reaction>
</comment>
<dbReference type="STRING" id="118967.SAMN02745191_0812"/>
<feature type="domain" description="Semialdehyde dehydrogenase NAD-binding" evidence="17">
    <location>
        <begin position="2"/>
        <end position="117"/>
    </location>
</feature>
<dbReference type="GO" id="GO:0071266">
    <property type="term" value="P:'de novo' L-methionine biosynthetic process"/>
    <property type="evidence" value="ECO:0007669"/>
    <property type="project" value="UniProtKB-UniRule"/>
</dbReference>
<dbReference type="InterPro" id="IPR012280">
    <property type="entry name" value="Semialdhyde_DH_dimer_dom"/>
</dbReference>
<comment type="caution">
    <text evidence="15">Lacks conserved residue(s) required for the propagation of feature annotation.</text>
</comment>
<dbReference type="Pfam" id="PF02774">
    <property type="entry name" value="Semialdhyde_dhC"/>
    <property type="match status" value="1"/>
</dbReference>